<dbReference type="PROSITE" id="PS00122">
    <property type="entry name" value="CARBOXYLESTERASE_B_1"/>
    <property type="match status" value="1"/>
</dbReference>
<dbReference type="Proteomes" id="UP000606786">
    <property type="component" value="Unassembled WGS sequence"/>
</dbReference>
<evidence type="ECO:0000313" key="8">
    <source>
        <dbReference type="EMBL" id="CAD7014807.1"/>
    </source>
</evidence>
<comment type="caution">
    <text evidence="8">The sequence shown here is derived from an EMBL/GenBank/DDBJ whole genome shotgun (WGS) entry which is preliminary data.</text>
</comment>
<evidence type="ECO:0000259" key="7">
    <source>
        <dbReference type="Pfam" id="PF00135"/>
    </source>
</evidence>
<keyword evidence="9" id="KW-1185">Reference proteome</keyword>
<dbReference type="Gene3D" id="3.40.50.1820">
    <property type="entry name" value="alpha/beta hydrolase"/>
    <property type="match status" value="1"/>
</dbReference>
<evidence type="ECO:0000256" key="1">
    <source>
        <dbReference type="ARBA" id="ARBA00005964"/>
    </source>
</evidence>
<dbReference type="EMBL" id="CAJHJT010000056">
    <property type="protein sequence ID" value="CAD7014807.1"/>
    <property type="molecule type" value="Genomic_DNA"/>
</dbReference>
<sequence length="562" mass="62441">MKVYFASANSPEVCIDTLGCLEGVYKPNSEGEQYEAFYGVPFAKPPVGELRFKNPVAVEPWENKLLVKEPKAECIQHNYLYYPTSTTGEEDCLYLNVYRPVNSTSKKLPVLFYIYGGGYSCGSENPILAGPEYFMDTKEVILVIPGYRLGIFGFLSTGDEQMSGNFGLKDQNLALQWVNKYIDSFGGDPTRVTIFGHSAGGSSVHYQMLSPASKGLFRNAILVSGTAISPFINYVDAKPQVVKLANAAGFTNTSQMSTSELANALRTVDAFDLLKASESLSTWEVWPLIRLRPVIEQESWPNAFMTEDVFNLVENKNIKTVPWIGASMTPKGEGVIFALRLLGHANLRAEFNKNFDELFKVVLDLPASGKPTEVAAVTERLLAEYMGGVHELNNATLDGFLELLGDYNFVHPLYKVIVLNVNGSAANRSLEGFIRFNYTGPYSFSPSFTNSSADFGAIHVDDMIYLFTLPSVVPNGFSKSSPEAELIKKYVGIYVEYAKTGKTEVFNEASSCTKNVLQKSNDSEFCDHLSVVNAPNPFQIDNKWRVDRMKLWDYVYNTLNVI</sequence>
<dbReference type="InterPro" id="IPR002018">
    <property type="entry name" value="CarbesteraseB"/>
</dbReference>
<dbReference type="SUPFAM" id="SSF53474">
    <property type="entry name" value="alpha/beta-Hydrolases"/>
    <property type="match status" value="1"/>
</dbReference>
<comment type="similarity">
    <text evidence="1 6">Belongs to the type-B carboxylesterase/lipase family.</text>
</comment>
<protein>
    <recommendedName>
        <fullName evidence="6">Carboxylic ester hydrolase</fullName>
        <ecNumber evidence="6">3.1.1.-</ecNumber>
    </recommendedName>
</protein>
<feature type="domain" description="Carboxylesterase type B" evidence="7">
    <location>
        <begin position="11"/>
        <end position="505"/>
    </location>
</feature>
<dbReference type="Pfam" id="PF00135">
    <property type="entry name" value="COesterase"/>
    <property type="match status" value="1"/>
</dbReference>
<dbReference type="AlphaFoldDB" id="A0A811VHT2"/>
<dbReference type="InterPro" id="IPR050309">
    <property type="entry name" value="Type-B_Carboxylest/Lipase"/>
</dbReference>
<keyword evidence="4" id="KW-1015">Disulfide bond</keyword>
<evidence type="ECO:0000256" key="5">
    <source>
        <dbReference type="ARBA" id="ARBA00023180"/>
    </source>
</evidence>
<accession>A0A811VHT2</accession>
<evidence type="ECO:0000256" key="6">
    <source>
        <dbReference type="RuleBase" id="RU361235"/>
    </source>
</evidence>
<keyword evidence="5" id="KW-0325">Glycoprotein</keyword>
<dbReference type="PANTHER" id="PTHR11559">
    <property type="entry name" value="CARBOXYLESTERASE"/>
    <property type="match status" value="1"/>
</dbReference>
<gene>
    <name evidence="8" type="ORF">CCAP1982_LOCUS22775</name>
</gene>
<keyword evidence="2" id="KW-0719">Serine esterase</keyword>
<dbReference type="InterPro" id="IPR029058">
    <property type="entry name" value="AB_hydrolase_fold"/>
</dbReference>
<dbReference type="InterPro" id="IPR019826">
    <property type="entry name" value="Carboxylesterase_B_AS"/>
</dbReference>
<organism evidence="8 9">
    <name type="scientific">Ceratitis capitata</name>
    <name type="common">Mediterranean fruit fly</name>
    <name type="synonym">Tephritis capitata</name>
    <dbReference type="NCBI Taxonomy" id="7213"/>
    <lineage>
        <taxon>Eukaryota</taxon>
        <taxon>Metazoa</taxon>
        <taxon>Ecdysozoa</taxon>
        <taxon>Arthropoda</taxon>
        <taxon>Hexapoda</taxon>
        <taxon>Insecta</taxon>
        <taxon>Pterygota</taxon>
        <taxon>Neoptera</taxon>
        <taxon>Endopterygota</taxon>
        <taxon>Diptera</taxon>
        <taxon>Brachycera</taxon>
        <taxon>Muscomorpha</taxon>
        <taxon>Tephritoidea</taxon>
        <taxon>Tephritidae</taxon>
        <taxon>Ceratitis</taxon>
        <taxon>Ceratitis</taxon>
    </lineage>
</organism>
<dbReference type="OrthoDB" id="19653at2759"/>
<evidence type="ECO:0000256" key="4">
    <source>
        <dbReference type="ARBA" id="ARBA00023157"/>
    </source>
</evidence>
<name>A0A811VHT2_CERCA</name>
<dbReference type="GO" id="GO:0052689">
    <property type="term" value="F:carboxylic ester hydrolase activity"/>
    <property type="evidence" value="ECO:0007669"/>
    <property type="project" value="UniProtKB-KW"/>
</dbReference>
<proteinExistence type="inferred from homology"/>
<dbReference type="PROSITE" id="PS00941">
    <property type="entry name" value="CARBOXYLESTERASE_B_2"/>
    <property type="match status" value="1"/>
</dbReference>
<keyword evidence="3 6" id="KW-0378">Hydrolase</keyword>
<dbReference type="InterPro" id="IPR019819">
    <property type="entry name" value="Carboxylesterase_B_CS"/>
</dbReference>
<evidence type="ECO:0000313" key="9">
    <source>
        <dbReference type="Proteomes" id="UP000606786"/>
    </source>
</evidence>
<dbReference type="EC" id="3.1.1.-" evidence="6"/>
<reference evidence="8" key="1">
    <citation type="submission" date="2020-11" db="EMBL/GenBank/DDBJ databases">
        <authorList>
            <person name="Whitehead M."/>
        </authorList>
    </citation>
    <scope>NUCLEOTIDE SEQUENCE</scope>
    <source>
        <strain evidence="8">EGII</strain>
    </source>
</reference>
<evidence type="ECO:0000256" key="2">
    <source>
        <dbReference type="ARBA" id="ARBA00022487"/>
    </source>
</evidence>
<evidence type="ECO:0000256" key="3">
    <source>
        <dbReference type="ARBA" id="ARBA00022801"/>
    </source>
</evidence>